<evidence type="ECO:0000256" key="1">
    <source>
        <dbReference type="ARBA" id="ARBA00022658"/>
    </source>
</evidence>
<dbReference type="InterPro" id="IPR039919">
    <property type="entry name" value="ARHGEF10/ARHGEF17"/>
</dbReference>
<gene>
    <name evidence="3" type="ORF">ANN_18806</name>
</gene>
<evidence type="ECO:0000313" key="4">
    <source>
        <dbReference type="Proteomes" id="UP001148838"/>
    </source>
</evidence>
<keyword evidence="1" id="KW-0344">Guanine-nucleotide releasing factor</keyword>
<dbReference type="PANTHER" id="PTHR12877">
    <property type="entry name" value="RHO GUANINE NUCLEOTIDE EXCHANGE FACTOR"/>
    <property type="match status" value="1"/>
</dbReference>
<organism evidence="3 4">
    <name type="scientific">Periplaneta americana</name>
    <name type="common">American cockroach</name>
    <name type="synonym">Blatta americana</name>
    <dbReference type="NCBI Taxonomy" id="6978"/>
    <lineage>
        <taxon>Eukaryota</taxon>
        <taxon>Metazoa</taxon>
        <taxon>Ecdysozoa</taxon>
        <taxon>Arthropoda</taxon>
        <taxon>Hexapoda</taxon>
        <taxon>Insecta</taxon>
        <taxon>Pterygota</taxon>
        <taxon>Neoptera</taxon>
        <taxon>Polyneoptera</taxon>
        <taxon>Dictyoptera</taxon>
        <taxon>Blattodea</taxon>
        <taxon>Blattoidea</taxon>
        <taxon>Blattidae</taxon>
        <taxon>Blattinae</taxon>
        <taxon>Periplaneta</taxon>
    </lineage>
</organism>
<comment type="caution">
    <text evidence="3">The sequence shown here is derived from an EMBL/GenBank/DDBJ whole genome shotgun (WGS) entry which is preliminary data.</text>
</comment>
<dbReference type="InterPro" id="IPR011993">
    <property type="entry name" value="PH-like_dom_sf"/>
</dbReference>
<keyword evidence="2" id="KW-0175">Coiled coil</keyword>
<dbReference type="Pfam" id="PF19057">
    <property type="entry name" value="PH_19"/>
    <property type="match status" value="1"/>
</dbReference>
<reference evidence="3 4" key="1">
    <citation type="journal article" date="2022" name="Allergy">
        <title>Genome assembly and annotation of Periplaneta americana reveal a comprehensive cockroach allergen profile.</title>
        <authorList>
            <person name="Wang L."/>
            <person name="Xiong Q."/>
            <person name="Saelim N."/>
            <person name="Wang L."/>
            <person name="Nong W."/>
            <person name="Wan A.T."/>
            <person name="Shi M."/>
            <person name="Liu X."/>
            <person name="Cao Q."/>
            <person name="Hui J.H.L."/>
            <person name="Sookrung N."/>
            <person name="Leung T.F."/>
            <person name="Tungtrongchitr A."/>
            <person name="Tsui S.K.W."/>
        </authorList>
    </citation>
    <scope>NUCLEOTIDE SEQUENCE [LARGE SCALE GENOMIC DNA]</scope>
    <source>
        <strain evidence="3">PWHHKU_190912</strain>
    </source>
</reference>
<dbReference type="Gene3D" id="2.30.29.30">
    <property type="entry name" value="Pleckstrin-homology domain (PH domain)/Phosphotyrosine-binding domain (PTB)"/>
    <property type="match status" value="1"/>
</dbReference>
<accession>A0ABQ8SR11</accession>
<dbReference type="SUPFAM" id="SSF48065">
    <property type="entry name" value="DBL homology domain (DH-domain)"/>
    <property type="match status" value="1"/>
</dbReference>
<evidence type="ECO:0000256" key="2">
    <source>
        <dbReference type="SAM" id="Coils"/>
    </source>
</evidence>
<dbReference type="Gene3D" id="1.20.900.10">
    <property type="entry name" value="Dbl homology (DH) domain"/>
    <property type="match status" value="1"/>
</dbReference>
<dbReference type="InterPro" id="IPR035899">
    <property type="entry name" value="DBL_dom_sf"/>
</dbReference>
<feature type="coiled-coil region" evidence="2">
    <location>
        <begin position="240"/>
        <end position="267"/>
    </location>
</feature>
<dbReference type="SUPFAM" id="SSF50729">
    <property type="entry name" value="PH domain-like"/>
    <property type="match status" value="1"/>
</dbReference>
<keyword evidence="4" id="KW-1185">Reference proteome</keyword>
<dbReference type="EMBL" id="JAJSOF020000023">
    <property type="protein sequence ID" value="KAJ4436176.1"/>
    <property type="molecule type" value="Genomic_DNA"/>
</dbReference>
<name>A0ABQ8SR11_PERAM</name>
<dbReference type="Proteomes" id="UP001148838">
    <property type="component" value="Unassembled WGS sequence"/>
</dbReference>
<sequence>MKYILVFIYDNFVKYESWRTVVTNFHQSFPDSSEPSKTIIYNLVKKILDQYWIRNEHCVKRVLTEEMLDEIGHRLERSSTTLSRCVAQQRDCIDWFFLLSSYAIACFLQTLLKHTDPSHPDHQLLQEAQKEVHDLAVKINCTERETLKELEALIEGLMNLVAAERTFVRHDLVTMVSGQGTRKERALFLFSDLLVITSIKRRSGTIRKPSTSCPGSVASTLEANKYKLLMRIPLDDLEIVKAKDENLRRMMSEMEHLAEDVATLNQITDLTASLHCQHSQLEEVVRDLLASINKQLAERQTSDSQLSYLELTLNTQ</sequence>
<proteinExistence type="predicted"/>
<evidence type="ECO:0000313" key="3">
    <source>
        <dbReference type="EMBL" id="KAJ4436176.1"/>
    </source>
</evidence>
<dbReference type="PANTHER" id="PTHR12877:SF15">
    <property type="entry name" value="RHO GUANINE NUCLEOTIDE EXCHANGE FACTOR 17"/>
    <property type="match status" value="1"/>
</dbReference>
<protein>
    <submittedName>
        <fullName evidence="3">Uncharacterized protein</fullName>
    </submittedName>
</protein>